<evidence type="ECO:0000256" key="1">
    <source>
        <dbReference type="ARBA" id="ARBA00006539"/>
    </source>
</evidence>
<gene>
    <name evidence="3" type="ORF">D7D54_08380</name>
</gene>
<sequence>MDITVLDEREFSRQLNQNNQRAFLKMIENYEKFIAPSMRAQGYKRINQKERTVIFSFGEMTFSRSRWKKDDTIRIPVDEKLGLEPRSRFSQELLYQVTKLANFMPYRKVVSVMEMLKEIYITKNTVQHALDVAGELLAEKEEYDSLSASDWSEDNQDKVRAKKVYIEGDGVWVKQAMPDRKKKSIELSHFVVHTGSKKGKRNILKDKIEVISTRCHKAKDRLMDLLTRHFEITPETVIVTNSDGGKGYSPTDFKDLVSAFRPKEHLHFWDAFHVNQSLKKNLRTFPLELTKQAFKAVKSRDKGLLETVLDTAESLIKSDKKLESFQRFKRQLLKNFKYTDHPESFGLSSKGIGIMESQHRKVTYRMKNRGMYWSEKGADTMSQTILLNHTGELRDLFFGEWRKSYQTIKGQEKNYPGHFQHTQKSDYTLPQVNRSNRKPKYWGALTDERD</sequence>
<dbReference type="RefSeq" id="WP_120719220.1">
    <property type="nucleotide sequence ID" value="NZ_RBCK01000003.1"/>
</dbReference>
<comment type="caution">
    <text evidence="3">The sequence shown here is derived from an EMBL/GenBank/DDBJ whole genome shotgun (WGS) entry which is preliminary data.</text>
</comment>
<feature type="region of interest" description="Disordered" evidence="2">
    <location>
        <begin position="431"/>
        <end position="450"/>
    </location>
</feature>
<reference evidence="3 4" key="1">
    <citation type="submission" date="2018-09" db="EMBL/GenBank/DDBJ databases">
        <title>Draft genome sequence of Streptococcus sp. KCOM 1699 (=ChDC B353).</title>
        <authorList>
            <person name="Kook J.-K."/>
            <person name="Park S.-N."/>
            <person name="Lim Y.K."/>
        </authorList>
    </citation>
    <scope>NUCLEOTIDE SEQUENCE [LARGE SCALE GENOMIC DNA]</scope>
    <source>
        <strain evidence="3 4">ChDC B353</strain>
    </source>
</reference>
<dbReference type="NCBIfam" id="NF033529">
    <property type="entry name" value="transpos_ISLre2"/>
    <property type="match status" value="1"/>
</dbReference>
<evidence type="ECO:0000313" key="3">
    <source>
        <dbReference type="EMBL" id="RKN71311.1"/>
    </source>
</evidence>
<dbReference type="Pfam" id="PF06782">
    <property type="entry name" value="UPF0236"/>
    <property type="match status" value="1"/>
</dbReference>
<dbReference type="AlphaFoldDB" id="A0A3B0BFY8"/>
<keyword evidence="4" id="KW-1185">Reference proteome</keyword>
<evidence type="ECO:0000256" key="2">
    <source>
        <dbReference type="SAM" id="MobiDB-lite"/>
    </source>
</evidence>
<dbReference type="EMBL" id="RBCK01000003">
    <property type="protein sequence ID" value="RKN71311.1"/>
    <property type="molecule type" value="Genomic_DNA"/>
</dbReference>
<comment type="similarity">
    <text evidence="1">Belongs to the UPF0236 family.</text>
</comment>
<proteinExistence type="inferred from homology"/>
<dbReference type="Proteomes" id="UP000280509">
    <property type="component" value="Unassembled WGS sequence"/>
</dbReference>
<accession>A0A3B0BFY8</accession>
<organism evidence="3 4">
    <name type="scientific">Streptococcus chosunensis</name>
    <dbReference type="NCBI Taxonomy" id="2707003"/>
    <lineage>
        <taxon>Bacteria</taxon>
        <taxon>Bacillati</taxon>
        <taxon>Bacillota</taxon>
        <taxon>Bacilli</taxon>
        <taxon>Lactobacillales</taxon>
        <taxon>Streptococcaceae</taxon>
        <taxon>Streptococcus</taxon>
        <taxon>Streptococcus mitis group</taxon>
    </lineage>
</organism>
<protein>
    <submittedName>
        <fullName evidence="3">ISLre2 family transposase</fullName>
    </submittedName>
</protein>
<dbReference type="InterPro" id="IPR009620">
    <property type="entry name" value="UPF0236"/>
</dbReference>
<name>A0A3B0BFY8_9STRE</name>
<evidence type="ECO:0000313" key="4">
    <source>
        <dbReference type="Proteomes" id="UP000280509"/>
    </source>
</evidence>